<dbReference type="EMBL" id="BARX01000014">
    <property type="protein sequence ID" value="GAD02224.1"/>
    <property type="molecule type" value="Genomic_DNA"/>
</dbReference>
<evidence type="ECO:0000313" key="2">
    <source>
        <dbReference type="Proteomes" id="UP000014461"/>
    </source>
</evidence>
<dbReference type="Proteomes" id="UP000014461">
    <property type="component" value="Unassembled WGS sequence"/>
</dbReference>
<gene>
    <name evidence="1" type="ORF">AALB_2304</name>
</gene>
<reference evidence="1" key="1">
    <citation type="journal article" date="2013" name="Genome Announc.">
        <title>Draft Genome Sequence of Agarivorans albus Strain MKT 106T, an Agarolytic Marine Bacterium.</title>
        <authorList>
            <person name="Yasuike M."/>
            <person name="Nakamura Y."/>
            <person name="Kai W."/>
            <person name="Fujiwara A."/>
            <person name="Fukui Y."/>
            <person name="Satomi M."/>
            <person name="Sano M."/>
        </authorList>
    </citation>
    <scope>NUCLEOTIDE SEQUENCE [LARGE SCALE GENOMIC DNA]</scope>
</reference>
<keyword evidence="2" id="KW-1185">Reference proteome</keyword>
<sequence>MQLFSRVMITLIVSLLVSQVKADPLRLVYPNFPPYTYASDEQPAAGNFLVDKIMQVLEQPYKMAPVPNYKRALSDVQYGVADGFFFASQNSQRDAIAEFSKPIVYNNWSWFFRYDSYFDPDANNFKTDVKVASIEGTNTLRWLNTHHFKVVGKQKNVAKLAQLLFDLKRIDAAFLSADVFKSSHVHPNLVSGEYIEVVQRSAPFGIYISKAYLEKHPGFMQDLNRAISEVQNKYLDNTYSLSGLKRNTD</sequence>
<comment type="caution">
    <text evidence="1">The sequence shown here is derived from an EMBL/GenBank/DDBJ whole genome shotgun (WGS) entry which is preliminary data.</text>
</comment>
<name>R9PLH4_AGAAL</name>
<evidence type="ECO:0000313" key="1">
    <source>
        <dbReference type="EMBL" id="GAD02224.1"/>
    </source>
</evidence>
<proteinExistence type="predicted"/>
<evidence type="ECO:0008006" key="3">
    <source>
        <dbReference type="Google" id="ProtNLM"/>
    </source>
</evidence>
<accession>R9PLH4</accession>
<dbReference type="AlphaFoldDB" id="R9PLH4"/>
<dbReference type="Gene3D" id="3.40.190.10">
    <property type="entry name" value="Periplasmic binding protein-like II"/>
    <property type="match status" value="2"/>
</dbReference>
<organism evidence="1 2">
    <name type="scientific">Agarivorans albus MKT 106</name>
    <dbReference type="NCBI Taxonomy" id="1331007"/>
    <lineage>
        <taxon>Bacteria</taxon>
        <taxon>Pseudomonadati</taxon>
        <taxon>Pseudomonadota</taxon>
        <taxon>Gammaproteobacteria</taxon>
        <taxon>Alteromonadales</taxon>
        <taxon>Alteromonadaceae</taxon>
        <taxon>Agarivorans</taxon>
    </lineage>
</organism>
<dbReference type="STRING" id="1331007.AALB_2304"/>
<dbReference type="SUPFAM" id="SSF53850">
    <property type="entry name" value="Periplasmic binding protein-like II"/>
    <property type="match status" value="1"/>
</dbReference>
<protein>
    <recommendedName>
        <fullName evidence="3">Solute-binding protein family 3/N-terminal domain-containing protein</fullName>
    </recommendedName>
</protein>
<dbReference type="RefSeq" id="WP_016401992.1">
    <property type="nucleotide sequence ID" value="NZ_BARX01000014.1"/>
</dbReference>